<evidence type="ECO:0000313" key="1">
    <source>
        <dbReference type="EMBL" id="EPS92897.1"/>
    </source>
</evidence>
<evidence type="ECO:0000313" key="2">
    <source>
        <dbReference type="Proteomes" id="UP000015241"/>
    </source>
</evidence>
<dbReference type="AlphaFoldDB" id="S8DJ83"/>
<dbReference type="Proteomes" id="UP000015241">
    <property type="component" value="Unassembled WGS sequence"/>
</dbReference>
<gene>
    <name evidence="1" type="ORF">FOMPIDRAFT_1154343</name>
</gene>
<accession>S8DJ83</accession>
<feature type="non-terminal residue" evidence="1">
    <location>
        <position position="140"/>
    </location>
</feature>
<sequence length="140" mass="15463">MPPKAQPKAYVLPLKTHKLTVFLSASLSDKISTVKQDALSALKAPVLHAPSPHAEFAMSVDGSADPTVPKVTSVKDFELCRAVKERGRPTGKYELLDDNMQVRSCLTNWETLYVRFRDSDGDLLPVQATIAPLLDEQEEE</sequence>
<protein>
    <submittedName>
        <fullName evidence="1">Uncharacterized protein</fullName>
    </submittedName>
</protein>
<dbReference type="InParanoid" id="S8DJ83"/>
<dbReference type="eggNOG" id="ENOG502T2BI">
    <property type="taxonomic scope" value="Eukaryota"/>
</dbReference>
<dbReference type="OrthoDB" id="3173670at2759"/>
<name>S8DJ83_FOMSC</name>
<reference evidence="1 2" key="1">
    <citation type="journal article" date="2012" name="Science">
        <title>The Paleozoic origin of enzymatic lignin decomposition reconstructed from 31 fungal genomes.</title>
        <authorList>
            <person name="Floudas D."/>
            <person name="Binder M."/>
            <person name="Riley R."/>
            <person name="Barry K."/>
            <person name="Blanchette R.A."/>
            <person name="Henrissat B."/>
            <person name="Martinez A.T."/>
            <person name="Otillar R."/>
            <person name="Spatafora J.W."/>
            <person name="Yadav J.S."/>
            <person name="Aerts A."/>
            <person name="Benoit I."/>
            <person name="Boyd A."/>
            <person name="Carlson A."/>
            <person name="Copeland A."/>
            <person name="Coutinho P.M."/>
            <person name="de Vries R.P."/>
            <person name="Ferreira P."/>
            <person name="Findley K."/>
            <person name="Foster B."/>
            <person name="Gaskell J."/>
            <person name="Glotzer D."/>
            <person name="Gorecki P."/>
            <person name="Heitman J."/>
            <person name="Hesse C."/>
            <person name="Hori C."/>
            <person name="Igarashi K."/>
            <person name="Jurgens J.A."/>
            <person name="Kallen N."/>
            <person name="Kersten P."/>
            <person name="Kohler A."/>
            <person name="Kuees U."/>
            <person name="Kumar T.K.A."/>
            <person name="Kuo A."/>
            <person name="LaButti K."/>
            <person name="Larrondo L.F."/>
            <person name="Lindquist E."/>
            <person name="Ling A."/>
            <person name="Lombard V."/>
            <person name="Lucas S."/>
            <person name="Lundell T."/>
            <person name="Martin R."/>
            <person name="McLaughlin D.J."/>
            <person name="Morgenstern I."/>
            <person name="Morin E."/>
            <person name="Murat C."/>
            <person name="Nagy L.G."/>
            <person name="Nolan M."/>
            <person name="Ohm R.A."/>
            <person name="Patyshakuliyeva A."/>
            <person name="Rokas A."/>
            <person name="Ruiz-Duenas F.J."/>
            <person name="Sabat G."/>
            <person name="Salamov A."/>
            <person name="Samejima M."/>
            <person name="Schmutz J."/>
            <person name="Slot J.C."/>
            <person name="St John F."/>
            <person name="Stenlid J."/>
            <person name="Sun H."/>
            <person name="Sun S."/>
            <person name="Syed K."/>
            <person name="Tsang A."/>
            <person name="Wiebenga A."/>
            <person name="Young D."/>
            <person name="Pisabarro A."/>
            <person name="Eastwood D.C."/>
            <person name="Martin F."/>
            <person name="Cullen D."/>
            <person name="Grigoriev I.V."/>
            <person name="Hibbett D.S."/>
        </authorList>
    </citation>
    <scope>NUCLEOTIDE SEQUENCE</scope>
    <source>
        <strain evidence="2">FP-58527</strain>
    </source>
</reference>
<dbReference type="EMBL" id="KE504322">
    <property type="protein sequence ID" value="EPS92897.1"/>
    <property type="molecule type" value="Genomic_DNA"/>
</dbReference>
<dbReference type="HOGENOM" id="CLU_118669_0_0_1"/>
<proteinExistence type="predicted"/>
<keyword evidence="2" id="KW-1185">Reference proteome</keyword>
<organism evidence="1 2">
    <name type="scientific">Fomitopsis schrenkii</name>
    <name type="common">Brown rot fungus</name>
    <dbReference type="NCBI Taxonomy" id="2126942"/>
    <lineage>
        <taxon>Eukaryota</taxon>
        <taxon>Fungi</taxon>
        <taxon>Dikarya</taxon>
        <taxon>Basidiomycota</taxon>
        <taxon>Agaricomycotina</taxon>
        <taxon>Agaricomycetes</taxon>
        <taxon>Polyporales</taxon>
        <taxon>Fomitopsis</taxon>
    </lineage>
</organism>